<keyword evidence="1" id="KW-0805">Transcription regulation</keyword>
<reference evidence="6" key="1">
    <citation type="submission" date="2016-07" db="EMBL/GenBank/DDBJ databases">
        <title>Nontailed viruses are major unrecognized killers of bacteria in the ocean.</title>
        <authorList>
            <person name="Kauffman K."/>
            <person name="Hussain F."/>
            <person name="Yang J."/>
            <person name="Arevalo P."/>
            <person name="Brown J."/>
            <person name="Cutler M."/>
            <person name="Kelly L."/>
            <person name="Polz M.F."/>
        </authorList>
    </citation>
    <scope>NUCLEOTIDE SEQUENCE [LARGE SCALE GENOMIC DNA]</scope>
    <source>
        <strain evidence="6">10N.261.48.B5</strain>
    </source>
</reference>
<dbReference type="PANTHER" id="PTHR47894:SF1">
    <property type="entry name" value="HTH-TYPE TRANSCRIPTIONAL REGULATOR VQSM"/>
    <property type="match status" value="1"/>
</dbReference>
<evidence type="ECO:0000313" key="5">
    <source>
        <dbReference type="EMBL" id="PMM39046.1"/>
    </source>
</evidence>
<dbReference type="InterPro" id="IPR009057">
    <property type="entry name" value="Homeodomain-like_sf"/>
</dbReference>
<dbReference type="PANTHER" id="PTHR47894">
    <property type="entry name" value="HTH-TYPE TRANSCRIPTIONAL REGULATOR GADX"/>
    <property type="match status" value="1"/>
</dbReference>
<dbReference type="GO" id="GO:0000976">
    <property type="term" value="F:transcription cis-regulatory region binding"/>
    <property type="evidence" value="ECO:0007669"/>
    <property type="project" value="TreeGrafter"/>
</dbReference>
<evidence type="ECO:0000256" key="2">
    <source>
        <dbReference type="ARBA" id="ARBA00023125"/>
    </source>
</evidence>
<evidence type="ECO:0000256" key="3">
    <source>
        <dbReference type="ARBA" id="ARBA00023163"/>
    </source>
</evidence>
<dbReference type="GO" id="GO:0003700">
    <property type="term" value="F:DNA-binding transcription factor activity"/>
    <property type="evidence" value="ECO:0007669"/>
    <property type="project" value="InterPro"/>
</dbReference>
<evidence type="ECO:0000313" key="6">
    <source>
        <dbReference type="Proteomes" id="UP000235533"/>
    </source>
</evidence>
<accession>A0A2N7JHT2</accession>
<dbReference type="InterPro" id="IPR020449">
    <property type="entry name" value="Tscrpt_reg_AraC-type_HTH"/>
</dbReference>
<dbReference type="Gene3D" id="1.10.10.60">
    <property type="entry name" value="Homeodomain-like"/>
    <property type="match status" value="1"/>
</dbReference>
<dbReference type="AlphaFoldDB" id="A0A2N7JHT2"/>
<gene>
    <name evidence="5" type="ORF">BCT54_14705</name>
</gene>
<organism evidence="5 6">
    <name type="scientific">Vibrio splendidus</name>
    <dbReference type="NCBI Taxonomy" id="29497"/>
    <lineage>
        <taxon>Bacteria</taxon>
        <taxon>Pseudomonadati</taxon>
        <taxon>Pseudomonadota</taxon>
        <taxon>Gammaproteobacteria</taxon>
        <taxon>Vibrionales</taxon>
        <taxon>Vibrionaceae</taxon>
        <taxon>Vibrio</taxon>
    </lineage>
</organism>
<dbReference type="GO" id="GO:0005829">
    <property type="term" value="C:cytosol"/>
    <property type="evidence" value="ECO:0007669"/>
    <property type="project" value="TreeGrafter"/>
</dbReference>
<keyword evidence="2" id="KW-0238">DNA-binding</keyword>
<sequence>MATRSYQVPVIQTSYAKILVQVFTDYGLDLHKLLEDSGLPSDLIESESDFVPSESIKRLIYLTSSQLGVSRFTDVLGLAFKRRIIPYVLHQFTEFETIEDSLKHINTIFSYDSPGSRVDFVQEHGQSWFCRTAPEDSSPMFQWGEVFAITYIIELITILSKSPWQPTKVRLQGHDTDIVKTLLSNHCQLFVDHNSTAVLIPDEILQLPIRLTAKDLSNKPAIIEWHTSFTDSVYELLKPYMKEQDLLLEEAAELLNFSVRTFQRKLKGENTTYRKIKENLMFSVACELMEEGHTLTYISSQLGYTNISHFSRAFKRVSGITPKIYQRSISAQARL</sequence>
<dbReference type="InterPro" id="IPR018060">
    <property type="entry name" value="HTH_AraC"/>
</dbReference>
<comment type="caution">
    <text evidence="5">The sequence shown here is derived from an EMBL/GenBank/DDBJ whole genome shotgun (WGS) entry which is preliminary data.</text>
</comment>
<dbReference type="SUPFAM" id="SSF46689">
    <property type="entry name" value="Homeodomain-like"/>
    <property type="match status" value="1"/>
</dbReference>
<proteinExistence type="predicted"/>
<evidence type="ECO:0000259" key="4">
    <source>
        <dbReference type="PROSITE" id="PS01124"/>
    </source>
</evidence>
<dbReference type="RefSeq" id="WP_102554425.1">
    <property type="nucleotide sequence ID" value="NZ_MCZF01000320.1"/>
</dbReference>
<dbReference type="Proteomes" id="UP000235533">
    <property type="component" value="Unassembled WGS sequence"/>
</dbReference>
<dbReference type="SMART" id="SM00342">
    <property type="entry name" value="HTH_ARAC"/>
    <property type="match status" value="1"/>
</dbReference>
<dbReference type="EMBL" id="MCZF01000320">
    <property type="protein sequence ID" value="PMM39046.1"/>
    <property type="molecule type" value="Genomic_DNA"/>
</dbReference>
<dbReference type="PROSITE" id="PS01124">
    <property type="entry name" value="HTH_ARAC_FAMILY_2"/>
    <property type="match status" value="1"/>
</dbReference>
<feature type="domain" description="HTH araC/xylS-type" evidence="4">
    <location>
        <begin position="231"/>
        <end position="328"/>
    </location>
</feature>
<evidence type="ECO:0000256" key="1">
    <source>
        <dbReference type="ARBA" id="ARBA00023015"/>
    </source>
</evidence>
<dbReference type="Pfam" id="PF12833">
    <property type="entry name" value="HTH_18"/>
    <property type="match status" value="1"/>
</dbReference>
<keyword evidence="3" id="KW-0804">Transcription</keyword>
<protein>
    <submittedName>
        <fullName evidence="5">AraC family transcriptional regulator</fullName>
    </submittedName>
</protein>
<name>A0A2N7JHT2_VIBSP</name>
<dbReference type="PRINTS" id="PR00032">
    <property type="entry name" value="HTHARAC"/>
</dbReference>